<dbReference type="EMBL" id="PCPH01000002">
    <property type="protein sequence ID" value="PRB90650.1"/>
    <property type="molecule type" value="Genomic_DNA"/>
</dbReference>
<dbReference type="Proteomes" id="UP000238534">
    <property type="component" value="Unassembled WGS sequence"/>
</dbReference>
<keyword evidence="1" id="KW-0812">Transmembrane</keyword>
<evidence type="ECO:0000256" key="1">
    <source>
        <dbReference type="SAM" id="Phobius"/>
    </source>
</evidence>
<accession>A0A2S9CYM5</accession>
<keyword evidence="1" id="KW-0472">Membrane</keyword>
<feature type="transmembrane region" description="Helical" evidence="1">
    <location>
        <begin position="52"/>
        <end position="75"/>
    </location>
</feature>
<sequence length="184" mass="21744">MTLNDNEIILKEILPKKSFFFNMTEKLRTAFSVFYLAIGVFLITSILNSGFWFFSIIGIGIFCNALYVTFFRWIVKYWRLKNNYYIITNQRIAVVEKASGKIVKYRNLHEIDQVNAEMNTKHFGNIIFGEPETIFGRDDEKFSFFRRRGINFSEDKYAFISVENINEIIPLFNDLGLNVNKTFY</sequence>
<protein>
    <submittedName>
        <fullName evidence="2">Uncharacterized protein</fullName>
    </submittedName>
</protein>
<organism evidence="2 5">
    <name type="scientific">Chryseobacterium culicis</name>
    <dbReference type="NCBI Taxonomy" id="680127"/>
    <lineage>
        <taxon>Bacteria</taxon>
        <taxon>Pseudomonadati</taxon>
        <taxon>Bacteroidota</taxon>
        <taxon>Flavobacteriia</taxon>
        <taxon>Flavobacteriales</taxon>
        <taxon>Weeksellaceae</taxon>
        <taxon>Chryseobacterium group</taxon>
        <taxon>Chryseobacterium</taxon>
    </lineage>
</organism>
<feature type="transmembrane region" description="Helical" evidence="1">
    <location>
        <begin position="27"/>
        <end position="46"/>
    </location>
</feature>
<dbReference type="OrthoDB" id="1249764at2"/>
<evidence type="ECO:0000313" key="4">
    <source>
        <dbReference type="Proteomes" id="UP000238325"/>
    </source>
</evidence>
<keyword evidence="1" id="KW-1133">Transmembrane helix</keyword>
<name>A0A2S9CYM5_CHRCI</name>
<proteinExistence type="predicted"/>
<gene>
    <name evidence="2" type="ORF">CQ022_05045</name>
    <name evidence="3" type="ORF">CQ033_07940</name>
</gene>
<dbReference type="Proteomes" id="UP000238325">
    <property type="component" value="Unassembled WGS sequence"/>
</dbReference>
<dbReference type="AlphaFoldDB" id="A0A2S9CYM5"/>
<comment type="caution">
    <text evidence="2">The sequence shown here is derived from an EMBL/GenBank/DDBJ whole genome shotgun (WGS) entry which is preliminary data.</text>
</comment>
<keyword evidence="4" id="KW-1185">Reference proteome</keyword>
<dbReference type="RefSeq" id="WP_105682063.1">
    <property type="nucleotide sequence ID" value="NZ_JBBGZD010000001.1"/>
</dbReference>
<dbReference type="EMBL" id="PCPP01000001">
    <property type="protein sequence ID" value="PRB85627.1"/>
    <property type="molecule type" value="Genomic_DNA"/>
</dbReference>
<evidence type="ECO:0000313" key="5">
    <source>
        <dbReference type="Proteomes" id="UP000238534"/>
    </source>
</evidence>
<evidence type="ECO:0000313" key="2">
    <source>
        <dbReference type="EMBL" id="PRB85627.1"/>
    </source>
</evidence>
<evidence type="ECO:0000313" key="3">
    <source>
        <dbReference type="EMBL" id="PRB90650.1"/>
    </source>
</evidence>
<reference evidence="4 5" key="1">
    <citation type="submission" date="2017-09" db="EMBL/GenBank/DDBJ databases">
        <title>Genomic, metabolic, and phenotypic characteristics of bacterial isolates from the natural microbiome of the model nematode Caenorhabditis elegans.</title>
        <authorList>
            <person name="Zimmermann J."/>
            <person name="Obeng N."/>
            <person name="Yang W."/>
            <person name="Obeng O."/>
            <person name="Kissoyan K."/>
            <person name="Pees B."/>
            <person name="Dirksen P."/>
            <person name="Hoppner M."/>
            <person name="Franke A."/>
            <person name="Rosenstiel P."/>
            <person name="Leippe M."/>
            <person name="Dierking K."/>
            <person name="Kaleta C."/>
            <person name="Schulenburg H."/>
        </authorList>
    </citation>
    <scope>NUCLEOTIDE SEQUENCE [LARGE SCALE GENOMIC DNA]</scope>
    <source>
        <strain evidence="2 5">MYb25</strain>
        <strain evidence="3 4">MYb44</strain>
    </source>
</reference>